<evidence type="ECO:0000313" key="9">
    <source>
        <dbReference type="EMBL" id="RHW47066.1"/>
    </source>
</evidence>
<evidence type="ECO:0000256" key="1">
    <source>
        <dbReference type="ARBA" id="ARBA00001139"/>
    </source>
</evidence>
<dbReference type="GO" id="GO:0006099">
    <property type="term" value="P:tricarboxylic acid cycle"/>
    <property type="evidence" value="ECO:0007669"/>
    <property type="project" value="UniProtKB-UniRule"/>
</dbReference>
<comment type="catalytic activity">
    <reaction evidence="1 8">
        <text>(S)-malate + a quinone = a quinol + oxaloacetate</text>
        <dbReference type="Rhea" id="RHEA:46012"/>
        <dbReference type="ChEBI" id="CHEBI:15589"/>
        <dbReference type="ChEBI" id="CHEBI:16452"/>
        <dbReference type="ChEBI" id="CHEBI:24646"/>
        <dbReference type="ChEBI" id="CHEBI:132124"/>
        <dbReference type="EC" id="1.1.5.4"/>
    </reaction>
</comment>
<evidence type="ECO:0000256" key="7">
    <source>
        <dbReference type="ARBA" id="ARBA00023002"/>
    </source>
</evidence>
<evidence type="ECO:0000256" key="4">
    <source>
        <dbReference type="ARBA" id="ARBA00022532"/>
    </source>
</evidence>
<comment type="similarity">
    <text evidence="8">Belongs to the MQO family.</text>
</comment>
<proteinExistence type="inferred from homology"/>
<dbReference type="NCBIfam" id="NF003611">
    <property type="entry name" value="PRK05257.3-2"/>
    <property type="match status" value="1"/>
</dbReference>
<dbReference type="AlphaFoldDB" id="A0A417Z8W0"/>
<dbReference type="NCBIfam" id="NF003606">
    <property type="entry name" value="PRK05257.2-1"/>
    <property type="match status" value="1"/>
</dbReference>
<dbReference type="Gene3D" id="3.30.9.10">
    <property type="entry name" value="D-Amino Acid Oxidase, subunit A, domain 2"/>
    <property type="match status" value="1"/>
</dbReference>
<dbReference type="Gene3D" id="3.50.50.60">
    <property type="entry name" value="FAD/NAD(P)-binding domain"/>
    <property type="match status" value="1"/>
</dbReference>
<evidence type="ECO:0000256" key="5">
    <source>
        <dbReference type="ARBA" id="ARBA00022630"/>
    </source>
</evidence>
<organism evidence="9 10">
    <name type="scientific">Dermacoccus abyssi</name>
    <dbReference type="NCBI Taxonomy" id="322596"/>
    <lineage>
        <taxon>Bacteria</taxon>
        <taxon>Bacillati</taxon>
        <taxon>Actinomycetota</taxon>
        <taxon>Actinomycetes</taxon>
        <taxon>Micrococcales</taxon>
        <taxon>Dermacoccaceae</taxon>
        <taxon>Dermacoccus</taxon>
    </lineage>
</organism>
<evidence type="ECO:0000256" key="8">
    <source>
        <dbReference type="HAMAP-Rule" id="MF_00212"/>
    </source>
</evidence>
<keyword evidence="5 8" id="KW-0285">Flavoprotein</keyword>
<sequence>MWVNNEGAKSASESVDVVLVGGGIVSATLAAMIQRVHPEWKLSVYERLDAVAKESSNGWNNAGTGHAALCELNYTPEMPDGSVDITKAIGIHAQFMTTKTFWGSLVREGALREPSTFINNTPHMSFVKGDANQKFLRERHRLLSAHPFFHDMEHSEDYGQIEQWSPLLIEGRPAGEKIAATYAPSGTDVDFGAVTRQLFTDFTARGGSLELEHDVTDISRNSDGTWNVAVKNLRDGAAKTVRTKLVLVGAGGYTLKLLRKAGVPEVKGYGLFPVSGTFLSTENTALTSKHNTKVYGKAAEGAPPMSMPHLDARIIDGQRTALFGPFAGLVPKFLKEGSVLDLFASLRGDNLLPIATAGLDNLGLTKVLAQDLIANQAKRIEALRDFAPTAKSEDWKLFVAGQRAQIIKPASGTKGTLQFGTEVISSANGSIAGVLGASPGASTAVPIALDILRTSFKDEWSTWENELRSVMPTLGTDMKAEPEKALELEAEADVTLGLPKRV</sequence>
<dbReference type="PANTHER" id="PTHR43104">
    <property type="entry name" value="L-2-HYDROXYGLUTARATE DEHYDROGENASE, MITOCHONDRIAL"/>
    <property type="match status" value="1"/>
</dbReference>
<dbReference type="Proteomes" id="UP000285376">
    <property type="component" value="Unassembled WGS sequence"/>
</dbReference>
<reference evidence="9 10" key="1">
    <citation type="submission" date="2018-08" db="EMBL/GenBank/DDBJ databases">
        <title>Whole genome sequence analysis of Dermacoccus abyssi bacteria isolated from Deep Mariana trench Micromonospora spp reveals genes involved in the environmental adaptation and production of secondary metabolites.</title>
        <authorList>
            <person name="Abdel-Mageed W.M."/>
            <person name="Lehri B."/>
            <person name="Nouioui I."/>
            <person name="Goodfellow I."/>
            <person name="Jaspars M."/>
            <person name="Karlyshev A."/>
        </authorList>
    </citation>
    <scope>NUCLEOTIDE SEQUENCE [LARGE SCALE GENOMIC DNA]</scope>
    <source>
        <strain evidence="9 10">MT1.1</strain>
    </source>
</reference>
<dbReference type="HAMAP" id="MF_00212">
    <property type="entry name" value="MQO"/>
    <property type="match status" value="1"/>
</dbReference>
<dbReference type="NCBIfam" id="TIGR01320">
    <property type="entry name" value="mal_quin_oxido"/>
    <property type="match status" value="1"/>
</dbReference>
<keyword evidence="4 8" id="KW-0816">Tricarboxylic acid cycle</keyword>
<name>A0A417Z8W0_9MICO</name>
<dbReference type="InterPro" id="IPR036188">
    <property type="entry name" value="FAD/NAD-bd_sf"/>
</dbReference>
<dbReference type="Pfam" id="PF06039">
    <property type="entry name" value="Mqo"/>
    <property type="match status" value="1"/>
</dbReference>
<keyword evidence="7 8" id="KW-0560">Oxidoreductase</keyword>
<evidence type="ECO:0000256" key="2">
    <source>
        <dbReference type="ARBA" id="ARBA00001974"/>
    </source>
</evidence>
<evidence type="ECO:0000256" key="6">
    <source>
        <dbReference type="ARBA" id="ARBA00022827"/>
    </source>
</evidence>
<comment type="caution">
    <text evidence="9">The sequence shown here is derived from an EMBL/GenBank/DDBJ whole genome shotgun (WGS) entry which is preliminary data.</text>
</comment>
<dbReference type="UniPathway" id="UPA00223">
    <property type="reaction ID" value="UER01008"/>
</dbReference>
<dbReference type="GO" id="GO:0047545">
    <property type="term" value="F:(S)-2-hydroxyglutarate dehydrogenase activity"/>
    <property type="evidence" value="ECO:0007669"/>
    <property type="project" value="TreeGrafter"/>
</dbReference>
<accession>A0A417Z8W0</accession>
<comment type="cofactor">
    <cofactor evidence="2 8">
        <name>FAD</name>
        <dbReference type="ChEBI" id="CHEBI:57692"/>
    </cofactor>
</comment>
<comment type="pathway">
    <text evidence="3 8">Carbohydrate metabolism; tricarboxylic acid cycle; oxaloacetate from (S)-malate (quinone route): step 1/1.</text>
</comment>
<dbReference type="EMBL" id="QWLM01000003">
    <property type="protein sequence ID" value="RHW47066.1"/>
    <property type="molecule type" value="Genomic_DNA"/>
</dbReference>
<protein>
    <recommendedName>
        <fullName evidence="8">Probable malate:quinone oxidoreductase</fullName>
        <ecNumber evidence="8">1.1.5.4</ecNumber>
    </recommendedName>
    <alternativeName>
        <fullName evidence="8">MQO</fullName>
    </alternativeName>
    <alternativeName>
        <fullName evidence="8">Malate dehydrogenase [quinone]</fullName>
    </alternativeName>
</protein>
<evidence type="ECO:0000313" key="10">
    <source>
        <dbReference type="Proteomes" id="UP000285376"/>
    </source>
</evidence>
<dbReference type="PANTHER" id="PTHR43104:SF2">
    <property type="entry name" value="L-2-HYDROXYGLUTARATE DEHYDROGENASE, MITOCHONDRIAL"/>
    <property type="match status" value="1"/>
</dbReference>
<dbReference type="SUPFAM" id="SSF51905">
    <property type="entry name" value="FAD/NAD(P)-binding domain"/>
    <property type="match status" value="1"/>
</dbReference>
<gene>
    <name evidence="8 9" type="primary">mqo</name>
    <name evidence="9" type="ORF">D1832_03470</name>
</gene>
<dbReference type="EC" id="1.1.5.4" evidence="8"/>
<dbReference type="GO" id="GO:0008924">
    <property type="term" value="F:L-malate dehydrogenase (quinone) activity"/>
    <property type="evidence" value="ECO:0007669"/>
    <property type="project" value="UniProtKB-UniRule"/>
</dbReference>
<dbReference type="InterPro" id="IPR006231">
    <property type="entry name" value="MQO"/>
</dbReference>
<keyword evidence="6 8" id="KW-0274">FAD</keyword>
<evidence type="ECO:0000256" key="3">
    <source>
        <dbReference type="ARBA" id="ARBA00005012"/>
    </source>
</evidence>